<organism evidence="5 6">
    <name type="scientific">Stieleria bergensis</name>
    <dbReference type="NCBI Taxonomy" id="2528025"/>
    <lineage>
        <taxon>Bacteria</taxon>
        <taxon>Pseudomonadati</taxon>
        <taxon>Planctomycetota</taxon>
        <taxon>Planctomycetia</taxon>
        <taxon>Pirellulales</taxon>
        <taxon>Pirellulaceae</taxon>
        <taxon>Stieleria</taxon>
    </lineage>
</organism>
<dbReference type="InterPro" id="IPR029044">
    <property type="entry name" value="Nucleotide-diphossugar_trans"/>
</dbReference>
<comment type="similarity">
    <text evidence="1">Belongs to the glycosyltransferase 2 family.</text>
</comment>
<protein>
    <submittedName>
        <fullName evidence="5">Glycosyltransferase EpsE</fullName>
        <ecNumber evidence="5">2.4.-.-</ecNumber>
    </submittedName>
</protein>
<dbReference type="RefSeq" id="WP_419187450.1">
    <property type="nucleotide sequence ID" value="NZ_CP036272.1"/>
</dbReference>
<dbReference type="Proteomes" id="UP000315003">
    <property type="component" value="Chromosome"/>
</dbReference>
<dbReference type="EC" id="2.4.-.-" evidence="5"/>
<gene>
    <name evidence="5" type="primary">epsE_4</name>
    <name evidence="5" type="ORF">SV7mr_33310</name>
</gene>
<keyword evidence="2 5" id="KW-0328">Glycosyltransferase</keyword>
<dbReference type="Gene3D" id="3.90.550.10">
    <property type="entry name" value="Spore Coat Polysaccharide Biosynthesis Protein SpsA, Chain A"/>
    <property type="match status" value="1"/>
</dbReference>
<dbReference type="PANTHER" id="PTHR43685:SF5">
    <property type="entry name" value="GLYCOSYLTRANSFERASE EPSE-RELATED"/>
    <property type="match status" value="1"/>
</dbReference>
<sequence length="363" mass="40514">MKTTPPRRHPSHPLPTAKVLGEVRPFGSANGLQQRIDPPSDASIRVPTVSVVMGVHNGELTVAETIDSMLCQSLSAFEFIIVDDGSTDTTAERLQRYANQDSRIRLVHQENRGLTAALQRGCSLAQGKYIARCDAGDWYAPERLERQLAVLEDSPEIVAVGGGGQRVGPDGEYLFTDQRNAPPAVITQQLKQADAAITHAVAMYRTTVYQQVGGYRDEFTFAQDIDLWLRMVEHGLLAEIPEMICRIRIEPQGISLAKKVSQWRLAEIAYQCAALRAKGQDESTLLREAANLGIAKQPAQTVWGKIQTRLTKAKSVRFVGNQLFVNRDARCRHYYLQSLAINPTSPTVWSRWLASWLLCRHRE</sequence>
<evidence type="ECO:0000313" key="6">
    <source>
        <dbReference type="Proteomes" id="UP000315003"/>
    </source>
</evidence>
<dbReference type="InterPro" id="IPR001173">
    <property type="entry name" value="Glyco_trans_2-like"/>
</dbReference>
<proteinExistence type="inferred from homology"/>
<evidence type="ECO:0000256" key="2">
    <source>
        <dbReference type="ARBA" id="ARBA00022676"/>
    </source>
</evidence>
<dbReference type="CDD" id="cd00761">
    <property type="entry name" value="Glyco_tranf_GTA_type"/>
    <property type="match status" value="1"/>
</dbReference>
<keyword evidence="6" id="KW-1185">Reference proteome</keyword>
<name>A0A517SXD2_9BACT</name>
<dbReference type="InterPro" id="IPR050834">
    <property type="entry name" value="Glycosyltransf_2"/>
</dbReference>
<evidence type="ECO:0000256" key="3">
    <source>
        <dbReference type="ARBA" id="ARBA00022679"/>
    </source>
</evidence>
<dbReference type="EMBL" id="CP036272">
    <property type="protein sequence ID" value="QDT60804.1"/>
    <property type="molecule type" value="Genomic_DNA"/>
</dbReference>
<dbReference type="Pfam" id="PF00535">
    <property type="entry name" value="Glycos_transf_2"/>
    <property type="match status" value="1"/>
</dbReference>
<evidence type="ECO:0000259" key="4">
    <source>
        <dbReference type="Pfam" id="PF00535"/>
    </source>
</evidence>
<dbReference type="AlphaFoldDB" id="A0A517SXD2"/>
<dbReference type="GO" id="GO:0016757">
    <property type="term" value="F:glycosyltransferase activity"/>
    <property type="evidence" value="ECO:0007669"/>
    <property type="project" value="UniProtKB-KW"/>
</dbReference>
<feature type="domain" description="Glycosyltransferase 2-like" evidence="4">
    <location>
        <begin position="50"/>
        <end position="212"/>
    </location>
</feature>
<dbReference type="PANTHER" id="PTHR43685">
    <property type="entry name" value="GLYCOSYLTRANSFERASE"/>
    <property type="match status" value="1"/>
</dbReference>
<evidence type="ECO:0000313" key="5">
    <source>
        <dbReference type="EMBL" id="QDT60804.1"/>
    </source>
</evidence>
<accession>A0A517SXD2</accession>
<reference evidence="5 6" key="1">
    <citation type="submission" date="2019-02" db="EMBL/GenBank/DDBJ databases">
        <title>Deep-cultivation of Planctomycetes and their phenomic and genomic characterization uncovers novel biology.</title>
        <authorList>
            <person name="Wiegand S."/>
            <person name="Jogler M."/>
            <person name="Boedeker C."/>
            <person name="Pinto D."/>
            <person name="Vollmers J."/>
            <person name="Rivas-Marin E."/>
            <person name="Kohn T."/>
            <person name="Peeters S.H."/>
            <person name="Heuer A."/>
            <person name="Rast P."/>
            <person name="Oberbeckmann S."/>
            <person name="Bunk B."/>
            <person name="Jeske O."/>
            <person name="Meyerdierks A."/>
            <person name="Storesund J.E."/>
            <person name="Kallscheuer N."/>
            <person name="Luecker S."/>
            <person name="Lage O.M."/>
            <person name="Pohl T."/>
            <person name="Merkel B.J."/>
            <person name="Hornburger P."/>
            <person name="Mueller R.-W."/>
            <person name="Bruemmer F."/>
            <person name="Labrenz M."/>
            <person name="Spormann A.M."/>
            <person name="Op den Camp H."/>
            <person name="Overmann J."/>
            <person name="Amann R."/>
            <person name="Jetten M.S.M."/>
            <person name="Mascher T."/>
            <person name="Medema M.H."/>
            <person name="Devos D.P."/>
            <person name="Kaster A.-K."/>
            <person name="Ovreas L."/>
            <person name="Rohde M."/>
            <person name="Galperin M.Y."/>
            <person name="Jogler C."/>
        </authorList>
    </citation>
    <scope>NUCLEOTIDE SEQUENCE [LARGE SCALE GENOMIC DNA]</scope>
    <source>
        <strain evidence="5 6">SV_7m_r</strain>
    </source>
</reference>
<evidence type="ECO:0000256" key="1">
    <source>
        <dbReference type="ARBA" id="ARBA00006739"/>
    </source>
</evidence>
<dbReference type="SUPFAM" id="SSF53448">
    <property type="entry name" value="Nucleotide-diphospho-sugar transferases"/>
    <property type="match status" value="1"/>
</dbReference>
<keyword evidence="3 5" id="KW-0808">Transferase</keyword>